<dbReference type="AlphaFoldDB" id="A0AAE0NK58"/>
<protein>
    <submittedName>
        <fullName evidence="3">Uncharacterized protein</fullName>
    </submittedName>
</protein>
<feature type="compositionally biased region" description="Basic and acidic residues" evidence="2">
    <location>
        <begin position="213"/>
        <end position="224"/>
    </location>
</feature>
<comment type="caution">
    <text evidence="3">The sequence shown here is derived from an EMBL/GenBank/DDBJ whole genome shotgun (WGS) entry which is preliminary data.</text>
</comment>
<feature type="compositionally biased region" description="Low complexity" evidence="2">
    <location>
        <begin position="238"/>
        <end position="253"/>
    </location>
</feature>
<feature type="region of interest" description="Disordered" evidence="2">
    <location>
        <begin position="213"/>
        <end position="315"/>
    </location>
</feature>
<reference evidence="3" key="1">
    <citation type="journal article" date="2023" name="Mol. Phylogenet. Evol.">
        <title>Genome-scale phylogeny and comparative genomics of the fungal order Sordariales.</title>
        <authorList>
            <person name="Hensen N."/>
            <person name="Bonometti L."/>
            <person name="Westerberg I."/>
            <person name="Brannstrom I.O."/>
            <person name="Guillou S."/>
            <person name="Cros-Aarteil S."/>
            <person name="Calhoun S."/>
            <person name="Haridas S."/>
            <person name="Kuo A."/>
            <person name="Mondo S."/>
            <person name="Pangilinan J."/>
            <person name="Riley R."/>
            <person name="LaButti K."/>
            <person name="Andreopoulos B."/>
            <person name="Lipzen A."/>
            <person name="Chen C."/>
            <person name="Yan M."/>
            <person name="Daum C."/>
            <person name="Ng V."/>
            <person name="Clum A."/>
            <person name="Steindorff A."/>
            <person name="Ohm R.A."/>
            <person name="Martin F."/>
            <person name="Silar P."/>
            <person name="Natvig D.O."/>
            <person name="Lalanne C."/>
            <person name="Gautier V."/>
            <person name="Ament-Velasquez S.L."/>
            <person name="Kruys A."/>
            <person name="Hutchinson M.I."/>
            <person name="Powell A.J."/>
            <person name="Barry K."/>
            <person name="Miller A.N."/>
            <person name="Grigoriev I.V."/>
            <person name="Debuchy R."/>
            <person name="Gladieux P."/>
            <person name="Hiltunen Thoren M."/>
            <person name="Johannesson H."/>
        </authorList>
    </citation>
    <scope>NUCLEOTIDE SEQUENCE</scope>
    <source>
        <strain evidence="3">CBS 958.72</strain>
    </source>
</reference>
<feature type="compositionally biased region" description="Acidic residues" evidence="2">
    <location>
        <begin position="225"/>
        <end position="237"/>
    </location>
</feature>
<dbReference type="Proteomes" id="UP001287356">
    <property type="component" value="Unassembled WGS sequence"/>
</dbReference>
<organism evidence="3 4">
    <name type="scientific">Lasiosphaeria ovina</name>
    <dbReference type="NCBI Taxonomy" id="92902"/>
    <lineage>
        <taxon>Eukaryota</taxon>
        <taxon>Fungi</taxon>
        <taxon>Dikarya</taxon>
        <taxon>Ascomycota</taxon>
        <taxon>Pezizomycotina</taxon>
        <taxon>Sordariomycetes</taxon>
        <taxon>Sordariomycetidae</taxon>
        <taxon>Sordariales</taxon>
        <taxon>Lasiosphaeriaceae</taxon>
        <taxon>Lasiosphaeria</taxon>
    </lineage>
</organism>
<feature type="coiled-coil region" evidence="1">
    <location>
        <begin position="174"/>
        <end position="208"/>
    </location>
</feature>
<evidence type="ECO:0000256" key="2">
    <source>
        <dbReference type="SAM" id="MobiDB-lite"/>
    </source>
</evidence>
<accession>A0AAE0NK58</accession>
<evidence type="ECO:0000313" key="4">
    <source>
        <dbReference type="Proteomes" id="UP001287356"/>
    </source>
</evidence>
<dbReference type="EMBL" id="JAULSN010000001">
    <property type="protein sequence ID" value="KAK3382993.1"/>
    <property type="molecule type" value="Genomic_DNA"/>
</dbReference>
<proteinExistence type="predicted"/>
<feature type="coiled-coil region" evidence="1">
    <location>
        <begin position="83"/>
        <end position="110"/>
    </location>
</feature>
<name>A0AAE0NK58_9PEZI</name>
<evidence type="ECO:0000313" key="3">
    <source>
        <dbReference type="EMBL" id="KAK3382993.1"/>
    </source>
</evidence>
<gene>
    <name evidence="3" type="ORF">B0T24DRAFT_672928</name>
</gene>
<reference evidence="3" key="2">
    <citation type="submission" date="2023-06" db="EMBL/GenBank/DDBJ databases">
        <authorList>
            <consortium name="Lawrence Berkeley National Laboratory"/>
            <person name="Haridas S."/>
            <person name="Hensen N."/>
            <person name="Bonometti L."/>
            <person name="Westerberg I."/>
            <person name="Brannstrom I.O."/>
            <person name="Guillou S."/>
            <person name="Cros-Aarteil S."/>
            <person name="Calhoun S."/>
            <person name="Kuo A."/>
            <person name="Mondo S."/>
            <person name="Pangilinan J."/>
            <person name="Riley R."/>
            <person name="Labutti K."/>
            <person name="Andreopoulos B."/>
            <person name="Lipzen A."/>
            <person name="Chen C."/>
            <person name="Yanf M."/>
            <person name="Daum C."/>
            <person name="Ng V."/>
            <person name="Clum A."/>
            <person name="Steindorff A."/>
            <person name="Ohm R."/>
            <person name="Martin F."/>
            <person name="Silar P."/>
            <person name="Natvig D."/>
            <person name="Lalanne C."/>
            <person name="Gautier V."/>
            <person name="Ament-Velasquez S.L."/>
            <person name="Kruys A."/>
            <person name="Hutchinson M.I."/>
            <person name="Powell A.J."/>
            <person name="Barry K."/>
            <person name="Miller A.N."/>
            <person name="Grigoriev I.V."/>
            <person name="Debuchy R."/>
            <person name="Gladieux P."/>
            <person name="Thoren M.H."/>
            <person name="Johannesson H."/>
        </authorList>
    </citation>
    <scope>NUCLEOTIDE SEQUENCE</scope>
    <source>
        <strain evidence="3">CBS 958.72</strain>
    </source>
</reference>
<keyword evidence="1" id="KW-0175">Coiled coil</keyword>
<sequence>MASFAAVIKDLAQTEADLKIKGDKVQSAIMTTNGAAGQPEQPAEEVLAALNAYEDALQEKLYVENRIDEMTAREIYLGTQSMLEQSQDALDDAAAENAALRDLITRLQHTVTEKSATSDVLQIDLDETKESLKTYKETLYKAGLDYNDMQEHISDLNYRLRQKALDVAVAGSSKQALVERIGELEQDLANMSQELATTKDELAAQRTLSEMLQDRVDMYERDSDLDSESGEEEEAPEEAAAVVAESIESSPSSCTTGRRSSKRSTESAVEFDMSPAAKRQRFSVSSSSSSEEEEENVKTALGPKGFWWNEPENVV</sequence>
<evidence type="ECO:0000256" key="1">
    <source>
        <dbReference type="SAM" id="Coils"/>
    </source>
</evidence>
<keyword evidence="4" id="KW-1185">Reference proteome</keyword>